<keyword evidence="1" id="KW-0812">Transmembrane</keyword>
<sequence length="112" mass="12796">MEEQRVHPNYINASNPFHECVEYCFRKIAEAKARKDKSETGFGCCSCDSELNGFLYPAVFLIIHLLFSFNGLIALYVVIENPQPKGGRHVSFPLYLEQDVQYGVPEDNSDEF</sequence>
<gene>
    <name evidence="2" type="ORF">V6N12_019810</name>
</gene>
<reference evidence="2 3" key="1">
    <citation type="journal article" date="2024" name="G3 (Bethesda)">
        <title>Genome assembly of Hibiscus sabdariffa L. provides insights into metabolisms of medicinal natural products.</title>
        <authorList>
            <person name="Kim T."/>
        </authorList>
    </citation>
    <scope>NUCLEOTIDE SEQUENCE [LARGE SCALE GENOMIC DNA]</scope>
    <source>
        <strain evidence="2">TK-2024</strain>
        <tissue evidence="2">Old leaves</tissue>
    </source>
</reference>
<feature type="transmembrane region" description="Helical" evidence="1">
    <location>
        <begin position="58"/>
        <end position="79"/>
    </location>
</feature>
<comment type="caution">
    <text evidence="2">The sequence shown here is derived from an EMBL/GenBank/DDBJ whole genome shotgun (WGS) entry which is preliminary data.</text>
</comment>
<organism evidence="2 3">
    <name type="scientific">Hibiscus sabdariffa</name>
    <name type="common">roselle</name>
    <dbReference type="NCBI Taxonomy" id="183260"/>
    <lineage>
        <taxon>Eukaryota</taxon>
        <taxon>Viridiplantae</taxon>
        <taxon>Streptophyta</taxon>
        <taxon>Embryophyta</taxon>
        <taxon>Tracheophyta</taxon>
        <taxon>Spermatophyta</taxon>
        <taxon>Magnoliopsida</taxon>
        <taxon>eudicotyledons</taxon>
        <taxon>Gunneridae</taxon>
        <taxon>Pentapetalae</taxon>
        <taxon>rosids</taxon>
        <taxon>malvids</taxon>
        <taxon>Malvales</taxon>
        <taxon>Malvaceae</taxon>
        <taxon>Malvoideae</taxon>
        <taxon>Hibiscus</taxon>
    </lineage>
</organism>
<evidence type="ECO:0000256" key="1">
    <source>
        <dbReference type="SAM" id="Phobius"/>
    </source>
</evidence>
<keyword evidence="1" id="KW-1133">Transmembrane helix</keyword>
<dbReference type="Proteomes" id="UP001472677">
    <property type="component" value="Unassembled WGS sequence"/>
</dbReference>
<keyword evidence="1" id="KW-0472">Membrane</keyword>
<protein>
    <submittedName>
        <fullName evidence="2">Uncharacterized protein</fullName>
    </submittedName>
</protein>
<name>A0ABR1ZHS1_9ROSI</name>
<accession>A0ABR1ZHS1</accession>
<dbReference type="EMBL" id="JBBPBM010002169">
    <property type="protein sequence ID" value="KAK8479973.1"/>
    <property type="molecule type" value="Genomic_DNA"/>
</dbReference>
<keyword evidence="3" id="KW-1185">Reference proteome</keyword>
<evidence type="ECO:0000313" key="3">
    <source>
        <dbReference type="Proteomes" id="UP001472677"/>
    </source>
</evidence>
<proteinExistence type="predicted"/>
<evidence type="ECO:0000313" key="2">
    <source>
        <dbReference type="EMBL" id="KAK8479973.1"/>
    </source>
</evidence>